<organism evidence="2 3">
    <name type="scientific">Paxillus rubicundulus Ve08.2h10</name>
    <dbReference type="NCBI Taxonomy" id="930991"/>
    <lineage>
        <taxon>Eukaryota</taxon>
        <taxon>Fungi</taxon>
        <taxon>Dikarya</taxon>
        <taxon>Basidiomycota</taxon>
        <taxon>Agaricomycotina</taxon>
        <taxon>Agaricomycetes</taxon>
        <taxon>Agaricomycetidae</taxon>
        <taxon>Boletales</taxon>
        <taxon>Paxilineae</taxon>
        <taxon>Paxillaceae</taxon>
        <taxon>Paxillus</taxon>
    </lineage>
</organism>
<dbReference type="AlphaFoldDB" id="A0A0D0DE23"/>
<evidence type="ECO:0000313" key="2">
    <source>
        <dbReference type="EMBL" id="KIK75705.1"/>
    </source>
</evidence>
<feature type="region of interest" description="Disordered" evidence="1">
    <location>
        <begin position="194"/>
        <end position="222"/>
    </location>
</feature>
<keyword evidence="3" id="KW-1185">Reference proteome</keyword>
<feature type="region of interest" description="Disordered" evidence="1">
    <location>
        <begin position="1"/>
        <end position="42"/>
    </location>
</feature>
<dbReference type="HOGENOM" id="CLU_1054116_0_0_1"/>
<accession>A0A0D0DE23</accession>
<protein>
    <submittedName>
        <fullName evidence="2">Uncharacterized protein</fullName>
    </submittedName>
</protein>
<dbReference type="Proteomes" id="UP000054538">
    <property type="component" value="Unassembled WGS sequence"/>
</dbReference>
<gene>
    <name evidence="2" type="ORF">PAXRUDRAFT_29054</name>
</gene>
<dbReference type="InParanoid" id="A0A0D0DE23"/>
<feature type="compositionally biased region" description="Polar residues" evidence="1">
    <location>
        <begin position="20"/>
        <end position="42"/>
    </location>
</feature>
<sequence length="264" mass="28420">MPKHHKKTSAASDSKVGASNAASLSTPPVKSQAASLSQDVSTQGTAGLTVAGACKQAGPEGELLVCTASQTKQQCRANSFTEPAEQSQVDTVSMPTPVMEPVLNFGLEPIYEALNEDEINFCAYADTQPEWQAQLSHPGDLIGSIVNYDDTSLGEESHMKEDQALVNRNPDSSSDGSDDDDDFKRLLQLSMKTKPVQHKRADAPAMKKSKSSSGHSNADFHPDSDEEFNIKCVVHISKSSSSLLDISSTITFKELHEVVAKRLK</sequence>
<evidence type="ECO:0000256" key="1">
    <source>
        <dbReference type="SAM" id="MobiDB-lite"/>
    </source>
</evidence>
<evidence type="ECO:0000313" key="3">
    <source>
        <dbReference type="Proteomes" id="UP000054538"/>
    </source>
</evidence>
<dbReference type="EMBL" id="KN827920">
    <property type="protein sequence ID" value="KIK75705.1"/>
    <property type="molecule type" value="Genomic_DNA"/>
</dbReference>
<reference evidence="2 3" key="1">
    <citation type="submission" date="2014-04" db="EMBL/GenBank/DDBJ databases">
        <authorList>
            <consortium name="DOE Joint Genome Institute"/>
            <person name="Kuo A."/>
            <person name="Kohler A."/>
            <person name="Jargeat P."/>
            <person name="Nagy L.G."/>
            <person name="Floudas D."/>
            <person name="Copeland A."/>
            <person name="Barry K.W."/>
            <person name="Cichocki N."/>
            <person name="Veneault-Fourrey C."/>
            <person name="LaButti K."/>
            <person name="Lindquist E.A."/>
            <person name="Lipzen A."/>
            <person name="Lundell T."/>
            <person name="Morin E."/>
            <person name="Murat C."/>
            <person name="Sun H."/>
            <person name="Tunlid A."/>
            <person name="Henrissat B."/>
            <person name="Grigoriev I.V."/>
            <person name="Hibbett D.S."/>
            <person name="Martin F."/>
            <person name="Nordberg H.P."/>
            <person name="Cantor M.N."/>
            <person name="Hua S.X."/>
        </authorList>
    </citation>
    <scope>NUCLEOTIDE SEQUENCE [LARGE SCALE GENOMIC DNA]</scope>
    <source>
        <strain evidence="2 3">Ve08.2h10</strain>
    </source>
</reference>
<proteinExistence type="predicted"/>
<name>A0A0D0DE23_9AGAM</name>
<reference evidence="3" key="2">
    <citation type="submission" date="2015-01" db="EMBL/GenBank/DDBJ databases">
        <title>Evolutionary Origins and Diversification of the Mycorrhizal Mutualists.</title>
        <authorList>
            <consortium name="DOE Joint Genome Institute"/>
            <consortium name="Mycorrhizal Genomics Consortium"/>
            <person name="Kohler A."/>
            <person name="Kuo A."/>
            <person name="Nagy L.G."/>
            <person name="Floudas D."/>
            <person name="Copeland A."/>
            <person name="Barry K.W."/>
            <person name="Cichocki N."/>
            <person name="Veneault-Fourrey C."/>
            <person name="LaButti K."/>
            <person name="Lindquist E.A."/>
            <person name="Lipzen A."/>
            <person name="Lundell T."/>
            <person name="Morin E."/>
            <person name="Murat C."/>
            <person name="Riley R."/>
            <person name="Ohm R."/>
            <person name="Sun H."/>
            <person name="Tunlid A."/>
            <person name="Henrissat B."/>
            <person name="Grigoriev I.V."/>
            <person name="Hibbett D.S."/>
            <person name="Martin F."/>
        </authorList>
    </citation>
    <scope>NUCLEOTIDE SEQUENCE [LARGE SCALE GENOMIC DNA]</scope>
    <source>
        <strain evidence="3">Ve08.2h10</strain>
    </source>
</reference>